<name>A0A9N9BMF1_FUNMO</name>
<comment type="caution">
    <text evidence="1">The sequence shown here is derived from an EMBL/GenBank/DDBJ whole genome shotgun (WGS) entry which is preliminary data.</text>
</comment>
<protein>
    <submittedName>
        <fullName evidence="1">7674_t:CDS:1</fullName>
    </submittedName>
</protein>
<keyword evidence="2" id="KW-1185">Reference proteome</keyword>
<accession>A0A9N9BMF1</accession>
<reference evidence="1" key="1">
    <citation type="submission" date="2021-06" db="EMBL/GenBank/DDBJ databases">
        <authorList>
            <person name="Kallberg Y."/>
            <person name="Tangrot J."/>
            <person name="Rosling A."/>
        </authorList>
    </citation>
    <scope>NUCLEOTIDE SEQUENCE</scope>
    <source>
        <strain evidence="1">87-6 pot B 2015</strain>
    </source>
</reference>
<organism evidence="1 2">
    <name type="scientific">Funneliformis mosseae</name>
    <name type="common">Endomycorrhizal fungus</name>
    <name type="synonym">Glomus mosseae</name>
    <dbReference type="NCBI Taxonomy" id="27381"/>
    <lineage>
        <taxon>Eukaryota</taxon>
        <taxon>Fungi</taxon>
        <taxon>Fungi incertae sedis</taxon>
        <taxon>Mucoromycota</taxon>
        <taxon>Glomeromycotina</taxon>
        <taxon>Glomeromycetes</taxon>
        <taxon>Glomerales</taxon>
        <taxon>Glomeraceae</taxon>
        <taxon>Funneliformis</taxon>
    </lineage>
</organism>
<evidence type="ECO:0000313" key="2">
    <source>
        <dbReference type="Proteomes" id="UP000789375"/>
    </source>
</evidence>
<proteinExistence type="predicted"/>
<dbReference type="Proteomes" id="UP000789375">
    <property type="component" value="Unassembled WGS sequence"/>
</dbReference>
<dbReference type="AlphaFoldDB" id="A0A9N9BMF1"/>
<gene>
    <name evidence="1" type="ORF">FMOSSE_LOCUS7362</name>
</gene>
<evidence type="ECO:0000313" key="1">
    <source>
        <dbReference type="EMBL" id="CAG8569156.1"/>
    </source>
</evidence>
<sequence length="50" mass="5867">MIKTYSEVKNTMKTNKNTVENKKLVINESKLSKRQKKNNIDFIAITIVIR</sequence>
<dbReference type="EMBL" id="CAJVPP010001703">
    <property type="protein sequence ID" value="CAG8569156.1"/>
    <property type="molecule type" value="Genomic_DNA"/>
</dbReference>